<comment type="similarity">
    <text evidence="1">Belongs to the 4-hydroxybenzoyl-CoA thioesterase family.</text>
</comment>
<dbReference type="GO" id="GO:0047617">
    <property type="term" value="F:fatty acyl-CoA hydrolase activity"/>
    <property type="evidence" value="ECO:0007669"/>
    <property type="project" value="TreeGrafter"/>
</dbReference>
<dbReference type="NCBIfam" id="TIGR00051">
    <property type="entry name" value="YbgC/FadM family acyl-CoA thioesterase"/>
    <property type="match status" value="1"/>
</dbReference>
<gene>
    <name evidence="3" type="ORF">HNP82_001707</name>
</gene>
<dbReference type="RefSeq" id="WP_183773261.1">
    <property type="nucleotide sequence ID" value="NZ_CAWVEG010000035.1"/>
</dbReference>
<evidence type="ECO:0000256" key="1">
    <source>
        <dbReference type="ARBA" id="ARBA00005953"/>
    </source>
</evidence>
<dbReference type="Gene3D" id="3.10.129.10">
    <property type="entry name" value="Hotdog Thioesterase"/>
    <property type="match status" value="1"/>
</dbReference>
<evidence type="ECO:0000313" key="4">
    <source>
        <dbReference type="Proteomes" id="UP000543642"/>
    </source>
</evidence>
<comment type="caution">
    <text evidence="3">The sequence shown here is derived from an EMBL/GenBank/DDBJ whole genome shotgun (WGS) entry which is preliminary data.</text>
</comment>
<dbReference type="SUPFAM" id="SSF54637">
    <property type="entry name" value="Thioesterase/thiol ester dehydrase-isomerase"/>
    <property type="match status" value="1"/>
</dbReference>
<dbReference type="PIRSF" id="PIRSF003230">
    <property type="entry name" value="YbgC"/>
    <property type="match status" value="1"/>
</dbReference>
<evidence type="ECO:0000313" key="3">
    <source>
        <dbReference type="EMBL" id="MBB5264580.1"/>
    </source>
</evidence>
<dbReference type="Proteomes" id="UP000543642">
    <property type="component" value="Unassembled WGS sequence"/>
</dbReference>
<dbReference type="Pfam" id="PF13279">
    <property type="entry name" value="4HBT_2"/>
    <property type="match status" value="1"/>
</dbReference>
<accession>A0A7W8M510</accession>
<keyword evidence="4" id="KW-1185">Reference proteome</keyword>
<proteinExistence type="inferred from homology"/>
<organism evidence="3 4">
    <name type="scientific">Catenibacillus scindens</name>
    <dbReference type="NCBI Taxonomy" id="673271"/>
    <lineage>
        <taxon>Bacteria</taxon>
        <taxon>Bacillati</taxon>
        <taxon>Bacillota</taxon>
        <taxon>Clostridia</taxon>
        <taxon>Lachnospirales</taxon>
        <taxon>Lachnospiraceae</taxon>
        <taxon>Catenibacillus</taxon>
    </lineage>
</organism>
<dbReference type="PANTHER" id="PTHR31793:SF27">
    <property type="entry name" value="NOVEL THIOESTERASE SUPERFAMILY DOMAIN AND SAPOSIN A-TYPE DOMAIN CONTAINING PROTEIN (0610012H03RIK)"/>
    <property type="match status" value="1"/>
</dbReference>
<name>A0A7W8M510_9FIRM</name>
<evidence type="ECO:0000256" key="2">
    <source>
        <dbReference type="ARBA" id="ARBA00022801"/>
    </source>
</evidence>
<dbReference type="InterPro" id="IPR006684">
    <property type="entry name" value="YbgC/YbaW"/>
</dbReference>
<dbReference type="PANTHER" id="PTHR31793">
    <property type="entry name" value="4-HYDROXYBENZOYL-COA THIOESTERASE FAMILY MEMBER"/>
    <property type="match status" value="1"/>
</dbReference>
<protein>
    <submittedName>
        <fullName evidence="3">Acyl-CoA thioester hydrolase</fullName>
        <ecNumber evidence="3">3.1.2.-</ecNumber>
    </submittedName>
</protein>
<dbReference type="EMBL" id="JACHFW010000005">
    <property type="protein sequence ID" value="MBB5264580.1"/>
    <property type="molecule type" value="Genomic_DNA"/>
</dbReference>
<dbReference type="EC" id="3.1.2.-" evidence="3"/>
<reference evidence="3 4" key="1">
    <citation type="submission" date="2020-08" db="EMBL/GenBank/DDBJ databases">
        <title>Genomic Encyclopedia of Type Strains, Phase IV (KMG-IV): sequencing the most valuable type-strain genomes for metagenomic binning, comparative biology and taxonomic classification.</title>
        <authorList>
            <person name="Goeker M."/>
        </authorList>
    </citation>
    <scope>NUCLEOTIDE SEQUENCE [LARGE SCALE GENOMIC DNA]</scope>
    <source>
        <strain evidence="3 4">DSM 106146</strain>
    </source>
</reference>
<dbReference type="InterPro" id="IPR050563">
    <property type="entry name" value="4-hydroxybenzoyl-CoA_TE"/>
</dbReference>
<sequence length="151" mass="17634">MKEIIIQRPFSYERTAYYYETDQMGIVHHSNYIRWMEEARIAYMASMGLPYKAVEEASVLIPVLSAQCEYKNYVKFDETVEIFPSLTYFNGIRMTIEYRMVHKESGKICAVGSTGHCFTTPDMKPLSLKKSNREMYDIFMKAMESGQKETV</sequence>
<keyword evidence="2 3" id="KW-0378">Hydrolase</keyword>
<dbReference type="InterPro" id="IPR029069">
    <property type="entry name" value="HotDog_dom_sf"/>
</dbReference>
<dbReference type="CDD" id="cd00586">
    <property type="entry name" value="4HBT"/>
    <property type="match status" value="1"/>
</dbReference>
<dbReference type="AlphaFoldDB" id="A0A7W8M510"/>